<sequence length="499" mass="58070">MYALYVPLILCLLLAYLAWKYLNGCFKYWQKLNVQYVKPVPFFGNSFQIFTSQVTIGELLGNLYKQFDAAFFGMYMLHKPVLVIRDPELIKKVLVKDFHHFHDRSVLYDEQCDAIASNMLFFSKSPEWKLIRYKVTPLFTTGKLKNMMDLCKEVANDMVSYLRSYDTTNCIDAKELGGRYATDAINSCTFGIKTNSFKSDKVSFYPMCKEILEFDWKTGFSQVAYFIAHGLVKTFKLRFFDYQTSNLLRKVFWDTLNERERTKIVRHDLIDAMIGFKNSPNLTESFQFEGDRILSIAVQVFTAGFETIGSTVSFALYELSIQRDIQEKLRSEINSTFLQYGSFDYLVIKHMRYLHMVVQETLRKYPILPFLERKCAKTYSIPEKNLIIDAGTPIYIPLLGLHYDPKYFKNPDNFDPERFADKKVDKTFYLPFGDGPRGCIGARFSLMAVKVALLYILREFEVKPSPSRTPTKIRFSPYSVFLSPSTGIYLKFKANRVVD</sequence>
<dbReference type="CDD" id="cd11056">
    <property type="entry name" value="CYP6-like"/>
    <property type="match status" value="1"/>
</dbReference>
<dbReference type="PANTHER" id="PTHR24292">
    <property type="entry name" value="CYTOCHROME P450"/>
    <property type="match status" value="1"/>
</dbReference>
<evidence type="ECO:0000313" key="16">
    <source>
        <dbReference type="Proteomes" id="UP000327044"/>
    </source>
</evidence>
<feature type="binding site" description="axial binding residue" evidence="13">
    <location>
        <position position="439"/>
    </location>
    <ligand>
        <name>heme</name>
        <dbReference type="ChEBI" id="CHEBI:30413"/>
    </ligand>
    <ligandPart>
        <name>Fe</name>
        <dbReference type="ChEBI" id="CHEBI:18248"/>
    </ligandPart>
</feature>
<keyword evidence="6 13" id="KW-0479">Metal-binding</keyword>
<dbReference type="InterPro" id="IPR002401">
    <property type="entry name" value="Cyt_P450_E_grp-I"/>
</dbReference>
<evidence type="ECO:0000256" key="3">
    <source>
        <dbReference type="ARBA" id="ARBA00004406"/>
    </source>
</evidence>
<keyword evidence="5 13" id="KW-0349">Heme</keyword>
<evidence type="ECO:0000256" key="5">
    <source>
        <dbReference type="ARBA" id="ARBA00022617"/>
    </source>
</evidence>
<comment type="cofactor">
    <cofactor evidence="1 13">
        <name>heme</name>
        <dbReference type="ChEBI" id="CHEBI:30413"/>
    </cofactor>
</comment>
<keyword evidence="16" id="KW-1185">Reference proteome</keyword>
<name>A0A5N4AJU1_PHOPY</name>
<dbReference type="InterPro" id="IPR036396">
    <property type="entry name" value="Cyt_P450_sf"/>
</dbReference>
<comment type="caution">
    <text evidence="15">The sequence shown here is derived from an EMBL/GenBank/DDBJ whole genome shotgun (WGS) entry which is preliminary data.</text>
</comment>
<accession>A0A5N4AJU1</accession>
<keyword evidence="11 14" id="KW-0503">Monooxygenase</keyword>
<organism evidence="15 16">
    <name type="scientific">Photinus pyralis</name>
    <name type="common">Common eastern firefly</name>
    <name type="synonym">Lampyris pyralis</name>
    <dbReference type="NCBI Taxonomy" id="7054"/>
    <lineage>
        <taxon>Eukaryota</taxon>
        <taxon>Metazoa</taxon>
        <taxon>Ecdysozoa</taxon>
        <taxon>Arthropoda</taxon>
        <taxon>Hexapoda</taxon>
        <taxon>Insecta</taxon>
        <taxon>Pterygota</taxon>
        <taxon>Neoptera</taxon>
        <taxon>Endopterygota</taxon>
        <taxon>Coleoptera</taxon>
        <taxon>Polyphaga</taxon>
        <taxon>Elateriformia</taxon>
        <taxon>Elateroidea</taxon>
        <taxon>Lampyridae</taxon>
        <taxon>Lampyrinae</taxon>
        <taxon>Photinus</taxon>
    </lineage>
</organism>
<evidence type="ECO:0000256" key="1">
    <source>
        <dbReference type="ARBA" id="ARBA00001971"/>
    </source>
</evidence>
<dbReference type="GO" id="GO:0005789">
    <property type="term" value="C:endoplasmic reticulum membrane"/>
    <property type="evidence" value="ECO:0007669"/>
    <property type="project" value="UniProtKB-SubCell"/>
</dbReference>
<dbReference type="OrthoDB" id="2789670at2759"/>
<dbReference type="GO" id="GO:0020037">
    <property type="term" value="F:heme binding"/>
    <property type="evidence" value="ECO:0007669"/>
    <property type="project" value="InterPro"/>
</dbReference>
<dbReference type="EMBL" id="VVIM01000006">
    <property type="protein sequence ID" value="KAB0797625.1"/>
    <property type="molecule type" value="Genomic_DNA"/>
</dbReference>
<proteinExistence type="inferred from homology"/>
<dbReference type="SUPFAM" id="SSF48264">
    <property type="entry name" value="Cytochrome P450"/>
    <property type="match status" value="1"/>
</dbReference>
<dbReference type="Proteomes" id="UP000327044">
    <property type="component" value="Unassembled WGS sequence"/>
</dbReference>
<dbReference type="AlphaFoldDB" id="A0A5N4AJU1"/>
<evidence type="ECO:0000256" key="9">
    <source>
        <dbReference type="ARBA" id="ARBA00023002"/>
    </source>
</evidence>
<dbReference type="PRINTS" id="PR00463">
    <property type="entry name" value="EP450I"/>
</dbReference>
<gene>
    <name evidence="15" type="ORF">PPYR_08618</name>
</gene>
<protein>
    <recommendedName>
        <fullName evidence="17">Cytochrome P450</fullName>
    </recommendedName>
</protein>
<dbReference type="FunCoup" id="A0A5N4AJU1">
    <property type="interactions" value="80"/>
</dbReference>
<keyword evidence="12" id="KW-0472">Membrane</keyword>
<evidence type="ECO:0000313" key="15">
    <source>
        <dbReference type="EMBL" id="KAB0797625.1"/>
    </source>
</evidence>
<evidence type="ECO:0000256" key="11">
    <source>
        <dbReference type="ARBA" id="ARBA00023033"/>
    </source>
</evidence>
<evidence type="ECO:0000256" key="12">
    <source>
        <dbReference type="ARBA" id="ARBA00023136"/>
    </source>
</evidence>
<evidence type="ECO:0000256" key="14">
    <source>
        <dbReference type="RuleBase" id="RU000461"/>
    </source>
</evidence>
<evidence type="ECO:0000256" key="4">
    <source>
        <dbReference type="ARBA" id="ARBA00010617"/>
    </source>
</evidence>
<evidence type="ECO:0000256" key="6">
    <source>
        <dbReference type="ARBA" id="ARBA00022723"/>
    </source>
</evidence>
<dbReference type="InterPro" id="IPR001128">
    <property type="entry name" value="Cyt_P450"/>
</dbReference>
<dbReference type="GO" id="GO:0004497">
    <property type="term" value="F:monooxygenase activity"/>
    <property type="evidence" value="ECO:0007669"/>
    <property type="project" value="UniProtKB-KW"/>
</dbReference>
<comment type="similarity">
    <text evidence="4 14">Belongs to the cytochrome P450 family.</text>
</comment>
<dbReference type="InterPro" id="IPR050476">
    <property type="entry name" value="Insect_CytP450_Detox"/>
</dbReference>
<evidence type="ECO:0000256" key="8">
    <source>
        <dbReference type="ARBA" id="ARBA00022848"/>
    </source>
</evidence>
<evidence type="ECO:0000256" key="13">
    <source>
        <dbReference type="PIRSR" id="PIRSR602401-1"/>
    </source>
</evidence>
<keyword evidence="9 14" id="KW-0560">Oxidoreductase</keyword>
<keyword evidence="8" id="KW-0492">Microsome</keyword>
<keyword evidence="7" id="KW-0256">Endoplasmic reticulum</keyword>
<dbReference type="GO" id="GO:0016705">
    <property type="term" value="F:oxidoreductase activity, acting on paired donors, with incorporation or reduction of molecular oxygen"/>
    <property type="evidence" value="ECO:0007669"/>
    <property type="project" value="InterPro"/>
</dbReference>
<dbReference type="PANTHER" id="PTHR24292:SF45">
    <property type="entry name" value="CYTOCHROME P450 6G1-RELATED"/>
    <property type="match status" value="1"/>
</dbReference>
<dbReference type="Gene3D" id="1.10.630.10">
    <property type="entry name" value="Cytochrome P450"/>
    <property type="match status" value="1"/>
</dbReference>
<evidence type="ECO:0000256" key="2">
    <source>
        <dbReference type="ARBA" id="ARBA00004174"/>
    </source>
</evidence>
<dbReference type="InterPro" id="IPR017972">
    <property type="entry name" value="Cyt_P450_CS"/>
</dbReference>
<dbReference type="GO" id="GO:0005506">
    <property type="term" value="F:iron ion binding"/>
    <property type="evidence" value="ECO:0007669"/>
    <property type="project" value="InterPro"/>
</dbReference>
<dbReference type="InParanoid" id="A0A5N4AJU1"/>
<reference evidence="15 16" key="1">
    <citation type="journal article" date="2018" name="Elife">
        <title>Firefly genomes illuminate parallel origins of bioluminescence in beetles.</title>
        <authorList>
            <person name="Fallon T.R."/>
            <person name="Lower S.E."/>
            <person name="Chang C.H."/>
            <person name="Bessho-Uehara M."/>
            <person name="Martin G.J."/>
            <person name="Bewick A.J."/>
            <person name="Behringer M."/>
            <person name="Debat H.J."/>
            <person name="Wong I."/>
            <person name="Day J.C."/>
            <person name="Suvorov A."/>
            <person name="Silva C.J."/>
            <person name="Stanger-Hall K.F."/>
            <person name="Hall D.W."/>
            <person name="Schmitz R.J."/>
            <person name="Nelson D.R."/>
            <person name="Lewis S.M."/>
            <person name="Shigenobu S."/>
            <person name="Bybee S.M."/>
            <person name="Larracuente A.M."/>
            <person name="Oba Y."/>
            <person name="Weng J.K."/>
        </authorList>
    </citation>
    <scope>NUCLEOTIDE SEQUENCE [LARGE SCALE GENOMIC DNA]</scope>
    <source>
        <strain evidence="15">1611_PpyrPB1</strain>
        <tissue evidence="15">Whole body</tissue>
    </source>
</reference>
<dbReference type="PRINTS" id="PR00385">
    <property type="entry name" value="P450"/>
</dbReference>
<keyword evidence="10 13" id="KW-0408">Iron</keyword>
<evidence type="ECO:0008006" key="17">
    <source>
        <dbReference type="Google" id="ProtNLM"/>
    </source>
</evidence>
<comment type="subcellular location">
    <subcellularLocation>
        <location evidence="3">Endoplasmic reticulum membrane</location>
        <topology evidence="3">Peripheral membrane protein</topology>
    </subcellularLocation>
    <subcellularLocation>
        <location evidence="2">Microsome membrane</location>
        <topology evidence="2">Peripheral membrane protein</topology>
    </subcellularLocation>
</comment>
<evidence type="ECO:0000256" key="7">
    <source>
        <dbReference type="ARBA" id="ARBA00022824"/>
    </source>
</evidence>
<evidence type="ECO:0000256" key="10">
    <source>
        <dbReference type="ARBA" id="ARBA00023004"/>
    </source>
</evidence>
<dbReference type="FunFam" id="1.10.630.10:FF:000042">
    <property type="entry name" value="Cytochrome P450"/>
    <property type="match status" value="1"/>
</dbReference>
<dbReference type="PROSITE" id="PS00086">
    <property type="entry name" value="CYTOCHROME_P450"/>
    <property type="match status" value="1"/>
</dbReference>
<dbReference type="Pfam" id="PF00067">
    <property type="entry name" value="p450"/>
    <property type="match status" value="1"/>
</dbReference>